<dbReference type="InterPro" id="IPR000421">
    <property type="entry name" value="FA58C"/>
</dbReference>
<reference evidence="2 3" key="1">
    <citation type="submission" date="2024-04" db="EMBL/GenBank/DDBJ databases">
        <title>Tritrichomonas musculus Genome.</title>
        <authorList>
            <person name="Alves-Ferreira E."/>
            <person name="Grigg M."/>
            <person name="Lorenzi H."/>
            <person name="Galac M."/>
        </authorList>
    </citation>
    <scope>NUCLEOTIDE SEQUENCE [LARGE SCALE GENOMIC DNA]</scope>
    <source>
        <strain evidence="2 3">EAF2021</strain>
    </source>
</reference>
<sequence length="175" mass="20250">MIKEEEAKMREIERKGIKISFNDENKLDGIINYMKKQSNGNILNLINITASKEEDPSNHPLKNIILYEDDSKYAYTADAPDSWICIDFKEHRIIPTHYTVGTTDSKYHLKNWVIEGSSDNSSWEKLDEQSNCSVTNGKKVVHTFPISNQDCKECRYVRIRTTGPNWKLFLGPFCI</sequence>
<gene>
    <name evidence="2" type="ORF">M9Y10_015527</name>
</gene>
<protein>
    <recommendedName>
        <fullName evidence="1">F5/8 type C domain-containing protein</fullName>
    </recommendedName>
</protein>
<evidence type="ECO:0000313" key="2">
    <source>
        <dbReference type="EMBL" id="KAK8897569.1"/>
    </source>
</evidence>
<dbReference type="Pfam" id="PF00754">
    <property type="entry name" value="F5_F8_type_C"/>
    <property type="match status" value="1"/>
</dbReference>
<dbReference type="EMBL" id="JAPFFF010000002">
    <property type="protein sequence ID" value="KAK8897569.1"/>
    <property type="molecule type" value="Genomic_DNA"/>
</dbReference>
<feature type="domain" description="F5/8 type C" evidence="1">
    <location>
        <begin position="47"/>
        <end position="165"/>
    </location>
</feature>
<evidence type="ECO:0000259" key="1">
    <source>
        <dbReference type="Pfam" id="PF00754"/>
    </source>
</evidence>
<organism evidence="2 3">
    <name type="scientific">Tritrichomonas musculus</name>
    <dbReference type="NCBI Taxonomy" id="1915356"/>
    <lineage>
        <taxon>Eukaryota</taxon>
        <taxon>Metamonada</taxon>
        <taxon>Parabasalia</taxon>
        <taxon>Tritrichomonadida</taxon>
        <taxon>Tritrichomonadidae</taxon>
        <taxon>Tritrichomonas</taxon>
    </lineage>
</organism>
<dbReference type="InterPro" id="IPR008979">
    <property type="entry name" value="Galactose-bd-like_sf"/>
</dbReference>
<dbReference type="Gene3D" id="2.60.120.260">
    <property type="entry name" value="Galactose-binding domain-like"/>
    <property type="match status" value="1"/>
</dbReference>
<accession>A0ABR2L2H9</accession>
<dbReference type="Proteomes" id="UP001470230">
    <property type="component" value="Unassembled WGS sequence"/>
</dbReference>
<comment type="caution">
    <text evidence="2">The sequence shown here is derived from an EMBL/GenBank/DDBJ whole genome shotgun (WGS) entry which is preliminary data.</text>
</comment>
<proteinExistence type="predicted"/>
<name>A0ABR2L2H9_9EUKA</name>
<evidence type="ECO:0000313" key="3">
    <source>
        <dbReference type="Proteomes" id="UP001470230"/>
    </source>
</evidence>
<dbReference type="SUPFAM" id="SSF49785">
    <property type="entry name" value="Galactose-binding domain-like"/>
    <property type="match status" value="1"/>
</dbReference>
<keyword evidence="3" id="KW-1185">Reference proteome</keyword>